<sequence>MKNKKKTFFNLLVILFIAAFFVTPLGHYGKLFLNRLFATSPTEIPTAEQQNITDYDWKLKDEDWNFFNFDVSKNRVAIINFWSSWRLPSEAELASIQNIYDDYKGKVDFYIITDELQAPVEEFMAKHEFTFPVTYQIIGEKSPFPIPTPPHSYVISKSGAIVVNEEGISDWNTKDVRSLLDRLLRE</sequence>
<dbReference type="RefSeq" id="WP_080319808.1">
    <property type="nucleotide sequence ID" value="NZ_MTBC01000011.1"/>
</dbReference>
<dbReference type="SUPFAM" id="SSF52833">
    <property type="entry name" value="Thioredoxin-like"/>
    <property type="match status" value="1"/>
</dbReference>
<dbReference type="GO" id="GO:0016491">
    <property type="term" value="F:oxidoreductase activity"/>
    <property type="evidence" value="ECO:0007669"/>
    <property type="project" value="InterPro"/>
</dbReference>
<evidence type="ECO:0000259" key="1">
    <source>
        <dbReference type="PROSITE" id="PS51352"/>
    </source>
</evidence>
<feature type="domain" description="Thioredoxin" evidence="1">
    <location>
        <begin position="41"/>
        <end position="185"/>
    </location>
</feature>
<protein>
    <recommendedName>
        <fullName evidence="1">Thioredoxin domain-containing protein</fullName>
    </recommendedName>
</protein>
<organism evidence="2 3">
    <name type="scientific">Croceivirga radicis</name>
    <dbReference type="NCBI Taxonomy" id="1929488"/>
    <lineage>
        <taxon>Bacteria</taxon>
        <taxon>Pseudomonadati</taxon>
        <taxon>Bacteroidota</taxon>
        <taxon>Flavobacteriia</taxon>
        <taxon>Flavobacteriales</taxon>
        <taxon>Flavobacteriaceae</taxon>
        <taxon>Croceivirga</taxon>
    </lineage>
</organism>
<dbReference type="CDD" id="cd02966">
    <property type="entry name" value="TlpA_like_family"/>
    <property type="match status" value="1"/>
</dbReference>
<dbReference type="Pfam" id="PF00578">
    <property type="entry name" value="AhpC-TSA"/>
    <property type="match status" value="1"/>
</dbReference>
<accession>A0A1V6LNL6</accession>
<comment type="caution">
    <text evidence="2">The sequence shown here is derived from an EMBL/GenBank/DDBJ whole genome shotgun (WGS) entry which is preliminary data.</text>
</comment>
<keyword evidence="3" id="KW-1185">Reference proteome</keyword>
<proteinExistence type="predicted"/>
<dbReference type="Proteomes" id="UP000191680">
    <property type="component" value="Unassembled WGS sequence"/>
</dbReference>
<dbReference type="InterPro" id="IPR013766">
    <property type="entry name" value="Thioredoxin_domain"/>
</dbReference>
<dbReference type="InterPro" id="IPR036249">
    <property type="entry name" value="Thioredoxin-like_sf"/>
</dbReference>
<dbReference type="Gene3D" id="3.40.30.10">
    <property type="entry name" value="Glutaredoxin"/>
    <property type="match status" value="1"/>
</dbReference>
<dbReference type="PROSITE" id="PS51352">
    <property type="entry name" value="THIOREDOXIN_2"/>
    <property type="match status" value="1"/>
</dbReference>
<name>A0A1V6LNL6_9FLAO</name>
<evidence type="ECO:0000313" key="3">
    <source>
        <dbReference type="Proteomes" id="UP000191680"/>
    </source>
</evidence>
<dbReference type="OrthoDB" id="9815205at2"/>
<dbReference type="PANTHER" id="PTHR42852:SF17">
    <property type="entry name" value="THIOREDOXIN-LIKE PROTEIN HI_1115"/>
    <property type="match status" value="1"/>
</dbReference>
<dbReference type="InterPro" id="IPR050553">
    <property type="entry name" value="Thioredoxin_ResA/DsbE_sf"/>
</dbReference>
<dbReference type="PANTHER" id="PTHR42852">
    <property type="entry name" value="THIOL:DISULFIDE INTERCHANGE PROTEIN DSBE"/>
    <property type="match status" value="1"/>
</dbReference>
<reference evidence="2 3" key="1">
    <citation type="submission" date="2016-12" db="EMBL/GenBank/DDBJ databases">
        <authorList>
            <person name="Song W.-J."/>
            <person name="Kurnit D.M."/>
        </authorList>
    </citation>
    <scope>NUCLEOTIDE SEQUENCE [LARGE SCALE GENOMIC DNA]</scope>
    <source>
        <strain evidence="2 3">HSG9</strain>
    </source>
</reference>
<dbReference type="InterPro" id="IPR000866">
    <property type="entry name" value="AhpC/TSA"/>
</dbReference>
<gene>
    <name evidence="2" type="ORF">BUL40_14295</name>
</gene>
<dbReference type="GO" id="GO:0016209">
    <property type="term" value="F:antioxidant activity"/>
    <property type="evidence" value="ECO:0007669"/>
    <property type="project" value="InterPro"/>
</dbReference>
<evidence type="ECO:0000313" key="2">
    <source>
        <dbReference type="EMBL" id="OQD41763.1"/>
    </source>
</evidence>
<dbReference type="EMBL" id="MTBC01000011">
    <property type="protein sequence ID" value="OQD41763.1"/>
    <property type="molecule type" value="Genomic_DNA"/>
</dbReference>
<dbReference type="AlphaFoldDB" id="A0A1V6LNL6"/>